<dbReference type="Gene3D" id="1.10.620.20">
    <property type="entry name" value="Ribonucleotide Reductase, subunit A"/>
    <property type="match status" value="1"/>
</dbReference>
<gene>
    <name evidence="3" type="ORF">COS99_08355</name>
</gene>
<dbReference type="InterPro" id="IPR009078">
    <property type="entry name" value="Ferritin-like_SF"/>
</dbReference>
<keyword evidence="1" id="KW-0732">Signal</keyword>
<dbReference type="Pfam" id="PF04945">
    <property type="entry name" value="YHS"/>
    <property type="match status" value="1"/>
</dbReference>
<comment type="caution">
    <text evidence="3">The sequence shown here is derived from an EMBL/GenBank/DDBJ whole genome shotgun (WGS) entry which is preliminary data.</text>
</comment>
<reference evidence="3 4" key="1">
    <citation type="submission" date="2017-09" db="EMBL/GenBank/DDBJ databases">
        <title>Depth-based differentiation of microbial function through sediment-hosted aquifers and enrichment of novel symbionts in the deep terrestrial subsurface.</title>
        <authorList>
            <person name="Probst A.J."/>
            <person name="Ladd B."/>
            <person name="Jarett J.K."/>
            <person name="Geller-Mcgrath D.E."/>
            <person name="Sieber C.M."/>
            <person name="Emerson J.B."/>
            <person name="Anantharaman K."/>
            <person name="Thomas B.C."/>
            <person name="Malmstrom R."/>
            <person name="Stieglmeier M."/>
            <person name="Klingl A."/>
            <person name="Woyke T."/>
            <person name="Ryan C.M."/>
            <person name="Banfield J.F."/>
        </authorList>
    </citation>
    <scope>NUCLEOTIDE SEQUENCE [LARGE SCALE GENOMIC DNA]</scope>
    <source>
        <strain evidence="3">CG07_land_8_20_14_0_80_42_15</strain>
    </source>
</reference>
<dbReference type="Proteomes" id="UP000230052">
    <property type="component" value="Unassembled WGS sequence"/>
</dbReference>
<dbReference type="AlphaFoldDB" id="A0A2J0L0Z6"/>
<name>A0A2J0L0Z6_9BACT</name>
<sequence length="106" mass="10714">MNKTILIALIAIITLTFFAAGAYAGCGSSGPQGATGVSCAAGAASTVEKGKVYNTECPVLGGKVSGDTPYTTEYKGKTVGFCCPSCADVFKADPEKYSTKLKAASN</sequence>
<feature type="signal peptide" evidence="1">
    <location>
        <begin position="1"/>
        <end position="24"/>
    </location>
</feature>
<evidence type="ECO:0000313" key="3">
    <source>
        <dbReference type="EMBL" id="PIU40906.1"/>
    </source>
</evidence>
<proteinExistence type="predicted"/>
<dbReference type="EMBL" id="PEWV01000075">
    <property type="protein sequence ID" value="PIU40906.1"/>
    <property type="molecule type" value="Genomic_DNA"/>
</dbReference>
<dbReference type="InterPro" id="IPR007029">
    <property type="entry name" value="YHS_dom"/>
</dbReference>
<evidence type="ECO:0000313" key="4">
    <source>
        <dbReference type="Proteomes" id="UP000230052"/>
    </source>
</evidence>
<dbReference type="InterPro" id="IPR012348">
    <property type="entry name" value="RNR-like"/>
</dbReference>
<feature type="chain" id="PRO_5014334342" description="TRASH domain-containing protein" evidence="1">
    <location>
        <begin position="25"/>
        <end position="106"/>
    </location>
</feature>
<organism evidence="3 4">
    <name type="scientific">Candidatus Aquitaenariimonas noxiae</name>
    <dbReference type="NCBI Taxonomy" id="1974741"/>
    <lineage>
        <taxon>Bacteria</taxon>
        <taxon>Pseudomonadati</taxon>
        <taxon>Candidatus Omnitrophota</taxon>
        <taxon>Candidatus Aquitaenariimonas</taxon>
    </lineage>
</organism>
<evidence type="ECO:0000256" key="1">
    <source>
        <dbReference type="SAM" id="SignalP"/>
    </source>
</evidence>
<evidence type="ECO:0000259" key="2">
    <source>
        <dbReference type="SMART" id="SM00746"/>
    </source>
</evidence>
<dbReference type="SUPFAM" id="SSF47240">
    <property type="entry name" value="Ferritin-like"/>
    <property type="match status" value="1"/>
</dbReference>
<feature type="domain" description="TRASH" evidence="2">
    <location>
        <begin position="57"/>
        <end position="94"/>
    </location>
</feature>
<dbReference type="InterPro" id="IPR011017">
    <property type="entry name" value="TRASH_dom"/>
</dbReference>
<accession>A0A2J0L0Z6</accession>
<protein>
    <recommendedName>
        <fullName evidence="2">TRASH domain-containing protein</fullName>
    </recommendedName>
</protein>
<dbReference type="SMART" id="SM00746">
    <property type="entry name" value="TRASH"/>
    <property type="match status" value="1"/>
</dbReference>
<dbReference type="GO" id="GO:0016491">
    <property type="term" value="F:oxidoreductase activity"/>
    <property type="evidence" value="ECO:0007669"/>
    <property type="project" value="InterPro"/>
</dbReference>